<reference evidence="1" key="1">
    <citation type="submission" date="2015-10" db="EMBL/GenBank/DDBJ databases">
        <authorList>
            <person name="Gilbert D.G."/>
        </authorList>
    </citation>
    <scope>NUCLEOTIDE SEQUENCE</scope>
</reference>
<dbReference type="EMBL" id="FAXC01000369">
    <property type="protein sequence ID" value="CUV10153.1"/>
    <property type="molecule type" value="Genomic_DNA"/>
</dbReference>
<proteinExistence type="predicted"/>
<gene>
    <name evidence="1" type="ORF">MGWOODY_Mmi178</name>
</gene>
<sequence>MPLFQNIPTIPGKNDSNYFPNNICIFFIVIALEVNSLATDIFS</sequence>
<dbReference type="AlphaFoldDB" id="A0A160VHK5"/>
<accession>A0A160VHK5</accession>
<name>A0A160VHK5_9ZZZZ</name>
<evidence type="ECO:0000313" key="1">
    <source>
        <dbReference type="EMBL" id="CUV10153.1"/>
    </source>
</evidence>
<protein>
    <submittedName>
        <fullName evidence="1">Uncharacterized protein</fullName>
    </submittedName>
</protein>
<organism evidence="1">
    <name type="scientific">hydrothermal vent metagenome</name>
    <dbReference type="NCBI Taxonomy" id="652676"/>
    <lineage>
        <taxon>unclassified sequences</taxon>
        <taxon>metagenomes</taxon>
        <taxon>ecological metagenomes</taxon>
    </lineage>
</organism>